<dbReference type="AlphaFoldDB" id="A0A9D5JZ30"/>
<name>A0A9D5JZ30_9BACT</name>
<evidence type="ECO:0000256" key="1">
    <source>
        <dbReference type="ARBA" id="ARBA00006272"/>
    </source>
</evidence>
<evidence type="ECO:0000313" key="7">
    <source>
        <dbReference type="Proteomes" id="UP000649604"/>
    </source>
</evidence>
<accession>A0A9D5JZ30</accession>
<keyword evidence="2" id="KW-0031">Aminopeptidase</keyword>
<gene>
    <name evidence="6" type="ORF">GF339_18900</name>
</gene>
<evidence type="ECO:0008006" key="8">
    <source>
        <dbReference type="Google" id="ProtNLM"/>
    </source>
</evidence>
<reference evidence="6" key="1">
    <citation type="submission" date="2019-11" db="EMBL/GenBank/DDBJ databases">
        <title>Microbial mats filling the niche in hypersaline microbial mats.</title>
        <authorList>
            <person name="Wong H.L."/>
            <person name="Macleod F.I."/>
            <person name="White R.A. III"/>
            <person name="Burns B.P."/>
        </authorList>
    </citation>
    <scope>NUCLEOTIDE SEQUENCE</scope>
    <source>
        <strain evidence="6">Rbin_158</strain>
    </source>
</reference>
<evidence type="ECO:0000256" key="5">
    <source>
        <dbReference type="ARBA" id="ARBA00022801"/>
    </source>
</evidence>
<evidence type="ECO:0000313" key="6">
    <source>
        <dbReference type="EMBL" id="MBD3326660.1"/>
    </source>
</evidence>
<dbReference type="SUPFAM" id="SSF53187">
    <property type="entry name" value="Zn-dependent exopeptidases"/>
    <property type="match status" value="1"/>
</dbReference>
<dbReference type="PANTHER" id="PTHR32481">
    <property type="entry name" value="AMINOPEPTIDASE"/>
    <property type="match status" value="1"/>
</dbReference>
<keyword evidence="3" id="KW-0645">Protease</keyword>
<dbReference type="Gene3D" id="2.40.30.40">
    <property type="entry name" value="Peptidase M42, domain 2"/>
    <property type="match status" value="1"/>
</dbReference>
<dbReference type="GO" id="GO:0006508">
    <property type="term" value="P:proteolysis"/>
    <property type="evidence" value="ECO:0007669"/>
    <property type="project" value="UniProtKB-KW"/>
</dbReference>
<feature type="non-terminal residue" evidence="6">
    <location>
        <position position="123"/>
    </location>
</feature>
<comment type="similarity">
    <text evidence="1">Belongs to the peptidase M42 family.</text>
</comment>
<dbReference type="GO" id="GO:0004177">
    <property type="term" value="F:aminopeptidase activity"/>
    <property type="evidence" value="ECO:0007669"/>
    <property type="project" value="UniProtKB-KW"/>
</dbReference>
<sequence length="123" mass="13340">MTPNILDVKPIVAYLETLVNLPSPTGYTAQVEQFLISNAQQKQIPYEQTRKGAVIYRFAAPSSRPGVMFAAHVDTLGAIVKDVSNDAVTLSPIGKSPVVYLIGDYCQIHAFDGTVYEGTILPN</sequence>
<keyword evidence="4" id="KW-0479">Metal-binding</keyword>
<protein>
    <recommendedName>
        <fullName evidence="8">Peptidase M42</fullName>
    </recommendedName>
</protein>
<dbReference type="Proteomes" id="UP000649604">
    <property type="component" value="Unassembled WGS sequence"/>
</dbReference>
<keyword evidence="5" id="KW-0378">Hydrolase</keyword>
<evidence type="ECO:0000256" key="2">
    <source>
        <dbReference type="ARBA" id="ARBA00022438"/>
    </source>
</evidence>
<dbReference type="InterPro" id="IPR008007">
    <property type="entry name" value="Peptidase_M42"/>
</dbReference>
<dbReference type="EMBL" id="WJJP01000614">
    <property type="protein sequence ID" value="MBD3326660.1"/>
    <property type="molecule type" value="Genomic_DNA"/>
</dbReference>
<dbReference type="InterPro" id="IPR051464">
    <property type="entry name" value="Peptidase_M42_aminopept"/>
</dbReference>
<dbReference type="Pfam" id="PF05343">
    <property type="entry name" value="Peptidase_M42"/>
    <property type="match status" value="1"/>
</dbReference>
<dbReference type="InterPro" id="IPR023367">
    <property type="entry name" value="Peptidase_M42_dom2"/>
</dbReference>
<dbReference type="Gene3D" id="3.40.630.10">
    <property type="entry name" value="Zn peptidases"/>
    <property type="match status" value="1"/>
</dbReference>
<proteinExistence type="inferred from homology"/>
<organism evidence="6 7">
    <name type="scientific">candidate division KSB3 bacterium</name>
    <dbReference type="NCBI Taxonomy" id="2044937"/>
    <lineage>
        <taxon>Bacteria</taxon>
        <taxon>candidate division KSB3</taxon>
    </lineage>
</organism>
<evidence type="ECO:0000256" key="4">
    <source>
        <dbReference type="ARBA" id="ARBA00022723"/>
    </source>
</evidence>
<comment type="caution">
    <text evidence="6">The sequence shown here is derived from an EMBL/GenBank/DDBJ whole genome shotgun (WGS) entry which is preliminary data.</text>
</comment>
<dbReference type="GO" id="GO:0046872">
    <property type="term" value="F:metal ion binding"/>
    <property type="evidence" value="ECO:0007669"/>
    <property type="project" value="UniProtKB-KW"/>
</dbReference>
<dbReference type="PANTHER" id="PTHR32481:SF7">
    <property type="entry name" value="AMINOPEPTIDASE YHFE-RELATED"/>
    <property type="match status" value="1"/>
</dbReference>
<evidence type="ECO:0000256" key="3">
    <source>
        <dbReference type="ARBA" id="ARBA00022670"/>
    </source>
</evidence>